<dbReference type="InterPro" id="IPR013144">
    <property type="entry name" value="CRA_dom"/>
</dbReference>
<comment type="subcellular location">
    <subcellularLocation>
        <location evidence="1">Membrane</location>
        <topology evidence="1">Multi-pass membrane protein</topology>
    </subcellularLocation>
</comment>
<feature type="transmembrane region" description="Helical" evidence="7">
    <location>
        <begin position="191"/>
        <end position="210"/>
    </location>
</feature>
<feature type="region of interest" description="Disordered" evidence="6">
    <location>
        <begin position="834"/>
        <end position="858"/>
    </location>
</feature>
<gene>
    <name evidence="10" type="primary">TNA1</name>
    <name evidence="10" type="ORF">AWJ20_1357</name>
</gene>
<feature type="transmembrane region" description="Helical" evidence="7">
    <location>
        <begin position="380"/>
        <end position="404"/>
    </location>
</feature>
<feature type="transmembrane region" description="Helical" evidence="7">
    <location>
        <begin position="288"/>
        <end position="310"/>
    </location>
</feature>
<feature type="compositionally biased region" description="Polar residues" evidence="6">
    <location>
        <begin position="849"/>
        <end position="858"/>
    </location>
</feature>
<dbReference type="Proteomes" id="UP000189580">
    <property type="component" value="Chromosome a"/>
</dbReference>
<feature type="region of interest" description="Disordered" evidence="6">
    <location>
        <begin position="576"/>
        <end position="596"/>
    </location>
</feature>
<feature type="transmembrane region" description="Helical" evidence="7">
    <location>
        <begin position="330"/>
        <end position="347"/>
    </location>
</feature>
<feature type="compositionally biased region" description="Low complexity" evidence="6">
    <location>
        <begin position="946"/>
        <end position="964"/>
    </location>
</feature>
<feature type="compositionally biased region" description="Polar residues" evidence="6">
    <location>
        <begin position="629"/>
        <end position="645"/>
    </location>
</feature>
<dbReference type="SMART" id="SM00757">
    <property type="entry name" value="CRA"/>
    <property type="match status" value="1"/>
</dbReference>
<evidence type="ECO:0000256" key="1">
    <source>
        <dbReference type="ARBA" id="ARBA00004141"/>
    </source>
</evidence>
<keyword evidence="3 7" id="KW-0812">Transmembrane</keyword>
<organism evidence="10 11">
    <name type="scientific">Sugiyamaella lignohabitans</name>
    <dbReference type="NCBI Taxonomy" id="796027"/>
    <lineage>
        <taxon>Eukaryota</taxon>
        <taxon>Fungi</taxon>
        <taxon>Dikarya</taxon>
        <taxon>Ascomycota</taxon>
        <taxon>Saccharomycotina</taxon>
        <taxon>Dipodascomycetes</taxon>
        <taxon>Dipodascales</taxon>
        <taxon>Trichomonascaceae</taxon>
        <taxon>Sugiyamaella</taxon>
    </lineage>
</organism>
<feature type="transmembrane region" description="Helical" evidence="7">
    <location>
        <begin position="63"/>
        <end position="81"/>
    </location>
</feature>
<feature type="transmembrane region" description="Helical" evidence="7">
    <location>
        <begin position="354"/>
        <end position="374"/>
    </location>
</feature>
<evidence type="ECO:0000259" key="8">
    <source>
        <dbReference type="PROSITE" id="PS50850"/>
    </source>
</evidence>
<dbReference type="RefSeq" id="XP_018735555.1">
    <property type="nucleotide sequence ID" value="XM_018878230.1"/>
</dbReference>
<dbReference type="InterPro" id="IPR020846">
    <property type="entry name" value="MFS_dom"/>
</dbReference>
<feature type="transmembrane region" description="Helical" evidence="7">
    <location>
        <begin position="448"/>
        <end position="469"/>
    </location>
</feature>
<dbReference type="PANTHER" id="PTHR43791:SF36">
    <property type="entry name" value="TRANSPORTER, PUTATIVE (AFU_ORTHOLOGUE AFUA_6G08340)-RELATED"/>
    <property type="match status" value="1"/>
</dbReference>
<dbReference type="GeneID" id="30033150"/>
<dbReference type="GO" id="GO:0016020">
    <property type="term" value="C:membrane"/>
    <property type="evidence" value="ECO:0007669"/>
    <property type="project" value="UniProtKB-SubCell"/>
</dbReference>
<keyword evidence="11" id="KW-1185">Reference proteome</keyword>
<feature type="transmembrane region" description="Helical" evidence="7">
    <location>
        <begin position="155"/>
        <end position="179"/>
    </location>
</feature>
<feature type="region of interest" description="Disordered" evidence="6">
    <location>
        <begin position="626"/>
        <end position="645"/>
    </location>
</feature>
<reference evidence="10 11" key="1">
    <citation type="submission" date="2016-02" db="EMBL/GenBank/DDBJ databases">
        <title>Complete genome sequence and transcriptome regulation of the pentose utilising yeast Sugiyamaella lignohabitans.</title>
        <authorList>
            <person name="Bellasio M."/>
            <person name="Peymann A."/>
            <person name="Valli M."/>
            <person name="Sipitzky M."/>
            <person name="Graf A."/>
            <person name="Sauer M."/>
            <person name="Marx H."/>
            <person name="Mattanovich D."/>
        </authorList>
    </citation>
    <scope>NUCLEOTIDE SEQUENCE [LARGE SCALE GENOMIC DNA]</scope>
    <source>
        <strain evidence="10 11">CBS 10342</strain>
    </source>
</reference>
<accession>A0A167DMM9</accession>
<keyword evidence="5 7" id="KW-0472">Membrane</keyword>
<dbReference type="Gene3D" id="1.20.960.30">
    <property type="match status" value="1"/>
</dbReference>
<dbReference type="AlphaFoldDB" id="A0A167DMM9"/>
<feature type="transmembrane region" description="Helical" evidence="7">
    <location>
        <begin position="533"/>
        <end position="556"/>
    </location>
</feature>
<proteinExistence type="predicted"/>
<dbReference type="Pfam" id="PF07690">
    <property type="entry name" value="MFS_1"/>
    <property type="match status" value="1"/>
</dbReference>
<evidence type="ECO:0000256" key="7">
    <source>
        <dbReference type="SAM" id="Phobius"/>
    </source>
</evidence>
<dbReference type="SMART" id="SM00667">
    <property type="entry name" value="LisH"/>
    <property type="match status" value="1"/>
</dbReference>
<feature type="region of interest" description="Disordered" evidence="6">
    <location>
        <begin position="946"/>
        <end position="969"/>
    </location>
</feature>
<dbReference type="PANTHER" id="PTHR43791">
    <property type="entry name" value="PERMEASE-RELATED"/>
    <property type="match status" value="1"/>
</dbReference>
<feature type="region of interest" description="Disordered" evidence="6">
    <location>
        <begin position="993"/>
        <end position="1034"/>
    </location>
</feature>
<protein>
    <submittedName>
        <fullName evidence="10">Tna1p</fullName>
    </submittedName>
</protein>
<feature type="compositionally biased region" description="Polar residues" evidence="6">
    <location>
        <begin position="1009"/>
        <end position="1019"/>
    </location>
</feature>
<evidence type="ECO:0000256" key="6">
    <source>
        <dbReference type="SAM" id="MobiDB-lite"/>
    </source>
</evidence>
<dbReference type="PROSITE" id="PS50897">
    <property type="entry name" value="CTLH"/>
    <property type="match status" value="1"/>
</dbReference>
<feature type="transmembrane region" description="Helical" evidence="7">
    <location>
        <begin position="93"/>
        <end position="118"/>
    </location>
</feature>
<feature type="compositionally biased region" description="Polar residues" evidence="6">
    <location>
        <begin position="684"/>
        <end position="696"/>
    </location>
</feature>
<feature type="region of interest" description="Disordered" evidence="6">
    <location>
        <begin position="677"/>
        <end position="696"/>
    </location>
</feature>
<dbReference type="KEGG" id="slb:AWJ20_1357"/>
<evidence type="ECO:0000313" key="11">
    <source>
        <dbReference type="Proteomes" id="UP000189580"/>
    </source>
</evidence>
<dbReference type="EMBL" id="CP014501">
    <property type="protein sequence ID" value="ANB13078.1"/>
    <property type="molecule type" value="Genomic_DNA"/>
</dbReference>
<sequence>MPAEKDMPTIETVETAVADREYETVKDILNDVHDENVEIFRQLDPPVTEEEHRKLLRKIDLRLPPFLFFLYIFCWLDRANLGNMYLMDFKQDIGLTSSAASLAVAIIYIGTFTGDMFTNLGMRYFPPSKWVSGAMIIWASITLLMAAVTNPAGIYAARLFLGIFEAAFTSGAPYIFTFWFTRKEWGRRISLYFAATPTAGAFGGWIAYGIQYIETDRLKNWQILLILEGSLTLIMAVVSLYMLPDRPHNTKWLTPREREVAEWRMLKDGNKTHGHFGFRDILQGFKDWRLMAGIVVFMTQNLSMYTVTTFTPTIVNSFGYTTARSQLMTAPPYCVGIVLVFVVAHISDRLQRRASLYIINTAVVLVGYLMLAVIDVENTSARYGALFLIIPGLVSGVVLSIGNITDNCCGDLKKAIATGLFQAMGSFMGIASGYMLPATAAPKYTIGFWALFAVTLFGGLVALFQAIYYTRVNAERDRKYSYLSPGAAKGCDYAGLRSPHLIDNRTAAAHVSSLKLTFWLPSGTLRIQHISTIILLPQLIVFAGLCLVVVVVVNSWRQVFSFFLRLFISEPLSSSAAAGAERPGGGAGYRRNQTRSSDRLFLEQGPEFYSTARELRAFDSLSNRRDRLSQNTSTRNLNSSRPRDTSLLQAEVNQLSESEPGSEQSVSRRLDRVAQLLNRDGHRGSQTPRSGSGSTSPEYLEYLLTLIHTSRSSATSREVTDLTTLFETFLSSINWDQESALITEQARQFLFKPVAQLLVERSVHISTIRVGPVSFVHDRYLLFNLPYDRLSTAQKECEIVAELSRLLHFRIVERRLSVRPGNLTERGTFDLTSPLLSSDSSSSLSSSSEQQEGTDSGVSYPSALGLRAFFTELEARAVARSQILGMQPGRNQQREQAEAQIQAHIQAQIRAQLRRREQPDTRTTAAPGSLEATALRFLADQTVPSLLSQEEATQQSESTSSSTSRVPQPLLPLPVASSIIGPGAPQVIIELPRRNSGRNEQTTTSTSSLAANSRLSMENPTMAPPTPRKEYSKEQWEARLAETSISKSDLNYMILNYLVVEGYQSAAMKFAQEAGLLSSNQSILNGSIKDRMTIKSLIHSGKIQDAIEKINDTDPELLDTNTALHFSLLRLQLIELIRHSYKSKSDDSIQPALDFAASHLAARAPSNPQFLQDLERTMALLCFPPDNLIPQLKELMDIKLRIKIAEDVNNVLLERQGMGGDSKIKSLVKLWSWASETLAERKVDIPPLTKSDLF</sequence>
<dbReference type="Pfam" id="PF10607">
    <property type="entry name" value="CTLH"/>
    <property type="match status" value="1"/>
</dbReference>
<dbReference type="PROSITE" id="PS50850">
    <property type="entry name" value="MFS"/>
    <property type="match status" value="1"/>
</dbReference>
<feature type="domain" description="Major facilitator superfamily (MFS) profile" evidence="8">
    <location>
        <begin position="63"/>
        <end position="470"/>
    </location>
</feature>
<dbReference type="FunFam" id="1.20.1250.20:FF:000013">
    <property type="entry name" value="MFS general substrate transporter"/>
    <property type="match status" value="1"/>
</dbReference>
<dbReference type="InterPro" id="IPR006594">
    <property type="entry name" value="LisH"/>
</dbReference>
<evidence type="ECO:0000256" key="4">
    <source>
        <dbReference type="ARBA" id="ARBA00022989"/>
    </source>
</evidence>
<dbReference type="InterPro" id="IPR024964">
    <property type="entry name" value="CTLH/CRA"/>
</dbReference>
<dbReference type="OrthoDB" id="2415936at2759"/>
<dbReference type="InterPro" id="IPR006595">
    <property type="entry name" value="CTLH_C"/>
</dbReference>
<name>A0A167DMM9_9ASCO</name>
<dbReference type="InterPro" id="IPR011701">
    <property type="entry name" value="MFS"/>
</dbReference>
<dbReference type="Pfam" id="PF08513">
    <property type="entry name" value="LisH"/>
    <property type="match status" value="1"/>
</dbReference>
<keyword evidence="2" id="KW-0813">Transport</keyword>
<evidence type="ECO:0000256" key="5">
    <source>
        <dbReference type="ARBA" id="ARBA00023136"/>
    </source>
</evidence>
<feature type="transmembrane region" description="Helical" evidence="7">
    <location>
        <begin position="416"/>
        <end position="436"/>
    </location>
</feature>
<dbReference type="Gene3D" id="1.20.1250.20">
    <property type="entry name" value="MFS general substrate transporter like domains"/>
    <property type="match status" value="2"/>
</dbReference>
<dbReference type="SMART" id="SM00668">
    <property type="entry name" value="CTLH"/>
    <property type="match status" value="1"/>
</dbReference>
<keyword evidence="4 7" id="KW-1133">Transmembrane helix</keyword>
<evidence type="ECO:0000313" key="10">
    <source>
        <dbReference type="EMBL" id="ANB13078.1"/>
    </source>
</evidence>
<evidence type="ECO:0000256" key="2">
    <source>
        <dbReference type="ARBA" id="ARBA00022448"/>
    </source>
</evidence>
<evidence type="ECO:0000256" key="3">
    <source>
        <dbReference type="ARBA" id="ARBA00022692"/>
    </source>
</evidence>
<feature type="transmembrane region" description="Helical" evidence="7">
    <location>
        <begin position="222"/>
        <end position="243"/>
    </location>
</feature>
<dbReference type="GO" id="GO:0022857">
    <property type="term" value="F:transmembrane transporter activity"/>
    <property type="evidence" value="ECO:0007669"/>
    <property type="project" value="InterPro"/>
</dbReference>
<dbReference type="InterPro" id="IPR036259">
    <property type="entry name" value="MFS_trans_sf"/>
</dbReference>
<feature type="domain" description="CTLH" evidence="9">
    <location>
        <begin position="1087"/>
        <end position="1144"/>
    </location>
</feature>
<dbReference type="PROSITE" id="PS50896">
    <property type="entry name" value="LISH"/>
    <property type="match status" value="1"/>
</dbReference>
<feature type="compositionally biased region" description="Low complexity" evidence="6">
    <location>
        <begin position="834"/>
        <end position="848"/>
    </location>
</feature>
<dbReference type="SUPFAM" id="SSF103473">
    <property type="entry name" value="MFS general substrate transporter"/>
    <property type="match status" value="1"/>
</dbReference>
<evidence type="ECO:0000259" key="9">
    <source>
        <dbReference type="PROSITE" id="PS50897"/>
    </source>
</evidence>
<feature type="transmembrane region" description="Helical" evidence="7">
    <location>
        <begin position="130"/>
        <end position="149"/>
    </location>
</feature>